<keyword evidence="3" id="KW-1185">Reference proteome</keyword>
<name>A0ABQ9UL14_SAGOE</name>
<accession>A0ABQ9UL14</accession>
<organism evidence="2 3">
    <name type="scientific">Saguinus oedipus</name>
    <name type="common">Cotton-top tamarin</name>
    <name type="synonym">Oedipomidas oedipus</name>
    <dbReference type="NCBI Taxonomy" id="9490"/>
    <lineage>
        <taxon>Eukaryota</taxon>
        <taxon>Metazoa</taxon>
        <taxon>Chordata</taxon>
        <taxon>Craniata</taxon>
        <taxon>Vertebrata</taxon>
        <taxon>Euteleostomi</taxon>
        <taxon>Mammalia</taxon>
        <taxon>Eutheria</taxon>
        <taxon>Euarchontoglires</taxon>
        <taxon>Primates</taxon>
        <taxon>Haplorrhini</taxon>
        <taxon>Platyrrhini</taxon>
        <taxon>Cebidae</taxon>
        <taxon>Callitrichinae</taxon>
        <taxon>Saguinus</taxon>
    </lineage>
</organism>
<evidence type="ECO:0000313" key="3">
    <source>
        <dbReference type="Proteomes" id="UP001266305"/>
    </source>
</evidence>
<sequence length="211" mass="22854">MLAKQYGHMKIVALMDTHLPSLPKSLYRSPGTCTCQLHSAGVCGCLELQHISKSVSPFMRKGRVADVQGLSSPTSLAYSKLSRVSSFFLRVRLSRAPSLVRGLFHNNCSGEKYEDLSSSDESCPAPQRQRPCRKKGVSIHEGPRALARITGIALGGRAPRCRYAAGHLPPQQEGPPVFQPLSCEHWLVTAWAGHAEQQSLPSEGSRAPAAA</sequence>
<feature type="region of interest" description="Disordered" evidence="1">
    <location>
        <begin position="115"/>
        <end position="137"/>
    </location>
</feature>
<gene>
    <name evidence="2" type="ORF">P7K49_022921</name>
</gene>
<reference evidence="2 3" key="1">
    <citation type="submission" date="2023-05" db="EMBL/GenBank/DDBJ databases">
        <title>B98-5 Cell Line De Novo Hybrid Assembly: An Optical Mapping Approach.</title>
        <authorList>
            <person name="Kananen K."/>
            <person name="Auerbach J.A."/>
            <person name="Kautto E."/>
            <person name="Blachly J.S."/>
        </authorList>
    </citation>
    <scope>NUCLEOTIDE SEQUENCE [LARGE SCALE GENOMIC DNA]</scope>
    <source>
        <strain evidence="2">B95-8</strain>
        <tissue evidence="2">Cell line</tissue>
    </source>
</reference>
<evidence type="ECO:0000256" key="1">
    <source>
        <dbReference type="SAM" id="MobiDB-lite"/>
    </source>
</evidence>
<comment type="caution">
    <text evidence="2">The sequence shown here is derived from an EMBL/GenBank/DDBJ whole genome shotgun (WGS) entry which is preliminary data.</text>
</comment>
<dbReference type="EMBL" id="JASSZA010000011">
    <property type="protein sequence ID" value="KAK2097470.1"/>
    <property type="molecule type" value="Genomic_DNA"/>
</dbReference>
<proteinExistence type="predicted"/>
<protein>
    <submittedName>
        <fullName evidence="2">Uncharacterized protein</fullName>
    </submittedName>
</protein>
<dbReference type="Proteomes" id="UP001266305">
    <property type="component" value="Unassembled WGS sequence"/>
</dbReference>
<evidence type="ECO:0000313" key="2">
    <source>
        <dbReference type="EMBL" id="KAK2097470.1"/>
    </source>
</evidence>